<gene>
    <name evidence="1" type="ORF">FB45DRAFT_1126550</name>
</gene>
<accession>A0AAD7FXD4</accession>
<evidence type="ECO:0000313" key="1">
    <source>
        <dbReference type="EMBL" id="KAJ7642184.1"/>
    </source>
</evidence>
<dbReference type="Proteomes" id="UP001221142">
    <property type="component" value="Unassembled WGS sequence"/>
</dbReference>
<dbReference type="EMBL" id="JARKIF010000004">
    <property type="protein sequence ID" value="KAJ7642184.1"/>
    <property type="molecule type" value="Genomic_DNA"/>
</dbReference>
<comment type="caution">
    <text evidence="1">The sequence shown here is derived from an EMBL/GenBank/DDBJ whole genome shotgun (WGS) entry which is preliminary data.</text>
</comment>
<evidence type="ECO:0000313" key="2">
    <source>
        <dbReference type="Proteomes" id="UP001221142"/>
    </source>
</evidence>
<keyword evidence="2" id="KW-1185">Reference proteome</keyword>
<organism evidence="1 2">
    <name type="scientific">Roridomyces roridus</name>
    <dbReference type="NCBI Taxonomy" id="1738132"/>
    <lineage>
        <taxon>Eukaryota</taxon>
        <taxon>Fungi</taxon>
        <taxon>Dikarya</taxon>
        <taxon>Basidiomycota</taxon>
        <taxon>Agaricomycotina</taxon>
        <taxon>Agaricomycetes</taxon>
        <taxon>Agaricomycetidae</taxon>
        <taxon>Agaricales</taxon>
        <taxon>Marasmiineae</taxon>
        <taxon>Mycenaceae</taxon>
        <taxon>Roridomyces</taxon>
    </lineage>
</organism>
<name>A0AAD7FXD4_9AGAR</name>
<dbReference type="AlphaFoldDB" id="A0AAD7FXD4"/>
<proteinExistence type="predicted"/>
<reference evidence="1" key="1">
    <citation type="submission" date="2023-03" db="EMBL/GenBank/DDBJ databases">
        <title>Massive genome expansion in bonnet fungi (Mycena s.s.) driven by repeated elements and novel gene families across ecological guilds.</title>
        <authorList>
            <consortium name="Lawrence Berkeley National Laboratory"/>
            <person name="Harder C.B."/>
            <person name="Miyauchi S."/>
            <person name="Viragh M."/>
            <person name="Kuo A."/>
            <person name="Thoen E."/>
            <person name="Andreopoulos B."/>
            <person name="Lu D."/>
            <person name="Skrede I."/>
            <person name="Drula E."/>
            <person name="Henrissat B."/>
            <person name="Morin E."/>
            <person name="Kohler A."/>
            <person name="Barry K."/>
            <person name="LaButti K."/>
            <person name="Morin E."/>
            <person name="Salamov A."/>
            <person name="Lipzen A."/>
            <person name="Mereny Z."/>
            <person name="Hegedus B."/>
            <person name="Baldrian P."/>
            <person name="Stursova M."/>
            <person name="Weitz H."/>
            <person name="Taylor A."/>
            <person name="Grigoriev I.V."/>
            <person name="Nagy L.G."/>
            <person name="Martin F."/>
            <person name="Kauserud H."/>
        </authorList>
    </citation>
    <scope>NUCLEOTIDE SEQUENCE</scope>
    <source>
        <strain evidence="1">9284</strain>
    </source>
</reference>
<protein>
    <submittedName>
        <fullName evidence="1">Uncharacterized protein</fullName>
    </submittedName>
</protein>
<sequence>MSPPALPPDVERIIFEVSARSRPRHIPQLILVARRVKQWIEPLLYHTLIVESERTSLSMGSHARTLGLPICNIEIFLTIARDAGGRSSMLQHVRNIYLKTEDPEHVALILRVCKGITNLFAAKPLSEPAAGAAAELPLQHLYALHGAIQGAPPHAVWSHLTHLYLYGGFGPSPDSDPDSAVAFAVAERIISLPKLTHLAVSPRSVISAVIPPCERILAQCNDLRVLAVVGGVRTSGTGTPVQDPRFAILPQHEFTRDWMEGVVRGVDFWTFAERRVARQIAVVAAKQAQSAA</sequence>